<dbReference type="EMBL" id="CP163441">
    <property type="protein sequence ID" value="XDQ43288.1"/>
    <property type="molecule type" value="Genomic_DNA"/>
</dbReference>
<dbReference type="InterPro" id="IPR054202">
    <property type="entry name" value="DUF6907"/>
</dbReference>
<name>A0AB39QIQ6_9ACTN</name>
<evidence type="ECO:0000313" key="1">
    <source>
        <dbReference type="EMBL" id="XDQ43288.1"/>
    </source>
</evidence>
<accession>A0AB39QIQ6</accession>
<gene>
    <name evidence="1" type="ORF">AB5J52_14050</name>
</gene>
<dbReference type="Pfam" id="PF21848">
    <property type="entry name" value="DUF6907"/>
    <property type="match status" value="1"/>
</dbReference>
<dbReference type="AlphaFoldDB" id="A0AB39QIQ6"/>
<reference evidence="1" key="1">
    <citation type="submission" date="2024-07" db="EMBL/GenBank/DDBJ databases">
        <authorList>
            <person name="Yu S.T."/>
        </authorList>
    </citation>
    <scope>NUCLEOTIDE SEQUENCE</scope>
    <source>
        <strain evidence="1">R39</strain>
    </source>
</reference>
<sequence>MTESRTVTLATVDHGDVTLPEPAWCIGHEDHVPQYRADLTHSGGRVYLERDGRHVGEAVVAQAPCAVRSTREIEGSVVLSYEPPGGMGPAAVRALADDLEVHAVRLRAFADELAALRGGGEAP</sequence>
<protein>
    <recommendedName>
        <fullName evidence="2">SRPBCC family protein</fullName>
    </recommendedName>
</protein>
<evidence type="ECO:0008006" key="2">
    <source>
        <dbReference type="Google" id="ProtNLM"/>
    </source>
</evidence>
<organism evidence="1">
    <name type="scientific">Streptomyces sp. R39</name>
    <dbReference type="NCBI Taxonomy" id="3238631"/>
    <lineage>
        <taxon>Bacteria</taxon>
        <taxon>Bacillati</taxon>
        <taxon>Actinomycetota</taxon>
        <taxon>Actinomycetes</taxon>
        <taxon>Kitasatosporales</taxon>
        <taxon>Streptomycetaceae</taxon>
        <taxon>Streptomyces</taxon>
    </lineage>
</organism>
<proteinExistence type="predicted"/>
<dbReference type="RefSeq" id="WP_369222454.1">
    <property type="nucleotide sequence ID" value="NZ_CP163441.1"/>
</dbReference>